<dbReference type="PROSITE" id="PS50005">
    <property type="entry name" value="TPR"/>
    <property type="match status" value="3"/>
</dbReference>
<dbReference type="InterPro" id="IPR019734">
    <property type="entry name" value="TPR_rpt"/>
</dbReference>
<feature type="coiled-coil region" evidence="2">
    <location>
        <begin position="288"/>
        <end position="319"/>
    </location>
</feature>
<keyword evidence="6" id="KW-1185">Reference proteome</keyword>
<feature type="repeat" description="TPR" evidence="1">
    <location>
        <begin position="242"/>
        <end position="275"/>
    </location>
</feature>
<feature type="transmembrane region" description="Helical" evidence="4">
    <location>
        <begin position="32"/>
        <end position="52"/>
    </location>
</feature>
<feature type="repeat" description="TPR" evidence="1">
    <location>
        <begin position="329"/>
        <end position="362"/>
    </location>
</feature>
<dbReference type="Pfam" id="PF13432">
    <property type="entry name" value="TPR_16"/>
    <property type="match status" value="2"/>
</dbReference>
<evidence type="ECO:0000256" key="2">
    <source>
        <dbReference type="SAM" id="Coils"/>
    </source>
</evidence>
<feature type="region of interest" description="Disordered" evidence="3">
    <location>
        <begin position="58"/>
        <end position="90"/>
    </location>
</feature>
<feature type="compositionally biased region" description="Low complexity" evidence="3">
    <location>
        <begin position="66"/>
        <end position="80"/>
    </location>
</feature>
<reference evidence="5 6" key="1">
    <citation type="submission" date="2019-02" db="EMBL/GenBank/DDBJ databases">
        <title>Deep-cultivation of Planctomycetes and their phenomic and genomic characterization uncovers novel biology.</title>
        <authorList>
            <person name="Wiegand S."/>
            <person name="Jogler M."/>
            <person name="Boedeker C."/>
            <person name="Pinto D."/>
            <person name="Vollmers J."/>
            <person name="Rivas-Marin E."/>
            <person name="Kohn T."/>
            <person name="Peeters S.H."/>
            <person name="Heuer A."/>
            <person name="Rast P."/>
            <person name="Oberbeckmann S."/>
            <person name="Bunk B."/>
            <person name="Jeske O."/>
            <person name="Meyerdierks A."/>
            <person name="Storesund J.E."/>
            <person name="Kallscheuer N."/>
            <person name="Luecker S."/>
            <person name="Lage O.M."/>
            <person name="Pohl T."/>
            <person name="Merkel B.J."/>
            <person name="Hornburger P."/>
            <person name="Mueller R.-W."/>
            <person name="Bruemmer F."/>
            <person name="Labrenz M."/>
            <person name="Spormann A.M."/>
            <person name="Op den Camp H."/>
            <person name="Overmann J."/>
            <person name="Amann R."/>
            <person name="Jetten M.S.M."/>
            <person name="Mascher T."/>
            <person name="Medema M.H."/>
            <person name="Devos D.P."/>
            <person name="Kaster A.-K."/>
            <person name="Ovreas L."/>
            <person name="Rohde M."/>
            <person name="Galperin M.Y."/>
            <person name="Jogler C."/>
        </authorList>
    </citation>
    <scope>NUCLEOTIDE SEQUENCE [LARGE SCALE GENOMIC DNA]</scope>
    <source>
        <strain evidence="5 6">Q31a</strain>
    </source>
</reference>
<keyword evidence="1" id="KW-0802">TPR repeat</keyword>
<evidence type="ECO:0000256" key="3">
    <source>
        <dbReference type="SAM" id="MobiDB-lite"/>
    </source>
</evidence>
<feature type="region of interest" description="Disordered" evidence="3">
    <location>
        <begin position="1"/>
        <end position="24"/>
    </location>
</feature>
<gene>
    <name evidence="5" type="ORF">Q31a_33880</name>
</gene>
<dbReference type="Proteomes" id="UP000318017">
    <property type="component" value="Chromosome"/>
</dbReference>
<dbReference type="SUPFAM" id="SSF48452">
    <property type="entry name" value="TPR-like"/>
    <property type="match status" value="2"/>
</dbReference>
<keyword evidence="4" id="KW-0472">Membrane</keyword>
<keyword evidence="4" id="KW-1133">Transmembrane helix</keyword>
<keyword evidence="4" id="KW-0812">Transmembrane</keyword>
<keyword evidence="2" id="KW-0175">Coiled coil</keyword>
<evidence type="ECO:0000256" key="1">
    <source>
        <dbReference type="PROSITE-ProRule" id="PRU00339"/>
    </source>
</evidence>
<proteinExistence type="predicted"/>
<feature type="compositionally biased region" description="Basic residues" evidence="3">
    <location>
        <begin position="1"/>
        <end position="10"/>
    </location>
</feature>
<dbReference type="KEGG" id="ahel:Q31a_33880"/>
<dbReference type="PANTHER" id="PTHR12558:SF13">
    <property type="entry name" value="CELL DIVISION CYCLE PROTEIN 27 HOMOLOG"/>
    <property type="match status" value="1"/>
</dbReference>
<feature type="repeat" description="TPR" evidence="1">
    <location>
        <begin position="137"/>
        <end position="170"/>
    </location>
</feature>
<evidence type="ECO:0000313" key="6">
    <source>
        <dbReference type="Proteomes" id="UP000318017"/>
    </source>
</evidence>
<dbReference type="Gene3D" id="1.25.40.10">
    <property type="entry name" value="Tetratricopeptide repeat domain"/>
    <property type="match status" value="3"/>
</dbReference>
<organism evidence="5 6">
    <name type="scientific">Aureliella helgolandensis</name>
    <dbReference type="NCBI Taxonomy" id="2527968"/>
    <lineage>
        <taxon>Bacteria</taxon>
        <taxon>Pseudomonadati</taxon>
        <taxon>Planctomycetota</taxon>
        <taxon>Planctomycetia</taxon>
        <taxon>Pirellulales</taxon>
        <taxon>Pirellulaceae</taxon>
        <taxon>Aureliella</taxon>
    </lineage>
</organism>
<dbReference type="AlphaFoldDB" id="A0A518G904"/>
<dbReference type="Pfam" id="PF14559">
    <property type="entry name" value="TPR_19"/>
    <property type="match status" value="1"/>
</dbReference>
<dbReference type="PANTHER" id="PTHR12558">
    <property type="entry name" value="CELL DIVISION CYCLE 16,23,27"/>
    <property type="match status" value="1"/>
</dbReference>
<name>A0A518G904_9BACT</name>
<sequence length="502" mass="55483">MGRRAQRTPRGKSGSASSQLRNTPKPFDWKRIGLAVLSVLLLLGILAVLWPLPEEAGPNIQRPNFQQSSPRQPKSQQSRSNEQAPLPPTESIDSLERQLGLHAASPDTAESALDFGQLEQEITAQADLVVKEYPADFQAWHLAGKIYGKYKQSEPAELRFKKALEIAPNDLQVRQDLADVLLQVGRNADAVAILSEATTLVPNFETQPDFVHALAESLMGVGRLDEARQLLTTMLEDSPDSPHHWISLGKVELQKQEFALAEASFHRALALDETSEAAWLALCQTLAFQRKTEEAAAARKQLEALRQTSLSERESFEEEHLLSLRRFAASSFRSLAVIRQNHGDSKQAQLGLERSLALDPSNLLTLSHLMVFHRNGGEFPAAADIARRILKLQPDLFSHYVNLANLSMEQSDPHTAELALRLAAQRELADGQAQLSLAQFMLMLKRPVEAIAPARSAVQEMGSLDARLVLVSALNASGRTAEAQAELDDARMRFPRDPRLSP</sequence>
<dbReference type="InterPro" id="IPR011990">
    <property type="entry name" value="TPR-like_helical_dom_sf"/>
</dbReference>
<dbReference type="RefSeq" id="WP_145079655.1">
    <property type="nucleotide sequence ID" value="NZ_CP036298.1"/>
</dbReference>
<protein>
    <submittedName>
        <fullName evidence="5">Tetratricopeptide repeat protein</fullName>
    </submittedName>
</protein>
<evidence type="ECO:0000313" key="5">
    <source>
        <dbReference type="EMBL" id="QDV25066.1"/>
    </source>
</evidence>
<dbReference type="EMBL" id="CP036298">
    <property type="protein sequence ID" value="QDV25066.1"/>
    <property type="molecule type" value="Genomic_DNA"/>
</dbReference>
<accession>A0A518G904</accession>
<dbReference type="OrthoDB" id="9777890at2"/>
<dbReference type="SMART" id="SM00028">
    <property type="entry name" value="TPR"/>
    <property type="match status" value="5"/>
</dbReference>
<evidence type="ECO:0000256" key="4">
    <source>
        <dbReference type="SAM" id="Phobius"/>
    </source>
</evidence>